<name>A0A4Y2UEF3_ARAVE</name>
<organism evidence="1 2">
    <name type="scientific">Araneus ventricosus</name>
    <name type="common">Orbweaver spider</name>
    <name type="synonym">Epeira ventricosa</name>
    <dbReference type="NCBI Taxonomy" id="182803"/>
    <lineage>
        <taxon>Eukaryota</taxon>
        <taxon>Metazoa</taxon>
        <taxon>Ecdysozoa</taxon>
        <taxon>Arthropoda</taxon>
        <taxon>Chelicerata</taxon>
        <taxon>Arachnida</taxon>
        <taxon>Araneae</taxon>
        <taxon>Araneomorphae</taxon>
        <taxon>Entelegynae</taxon>
        <taxon>Araneoidea</taxon>
        <taxon>Araneidae</taxon>
        <taxon>Araneus</taxon>
    </lineage>
</organism>
<sequence length="70" mass="7814">MPKRCRWAAKQSCPVVRRKAATASRLGSPLVHYHNGQAPIEERFVFRLGLEFSKVRGSGKSQVSMGIRTS</sequence>
<dbReference type="EMBL" id="BGPR01036137">
    <property type="protein sequence ID" value="GBO11198.1"/>
    <property type="molecule type" value="Genomic_DNA"/>
</dbReference>
<reference evidence="1 2" key="1">
    <citation type="journal article" date="2019" name="Sci. Rep.">
        <title>Orb-weaving spider Araneus ventricosus genome elucidates the spidroin gene catalogue.</title>
        <authorList>
            <person name="Kono N."/>
            <person name="Nakamura H."/>
            <person name="Ohtoshi R."/>
            <person name="Moran D.A.P."/>
            <person name="Shinohara A."/>
            <person name="Yoshida Y."/>
            <person name="Fujiwara M."/>
            <person name="Mori M."/>
            <person name="Tomita M."/>
            <person name="Arakawa K."/>
        </authorList>
    </citation>
    <scope>NUCLEOTIDE SEQUENCE [LARGE SCALE GENOMIC DNA]</scope>
</reference>
<protein>
    <submittedName>
        <fullName evidence="1">Uncharacterized protein</fullName>
    </submittedName>
</protein>
<dbReference type="AlphaFoldDB" id="A0A4Y2UEF3"/>
<accession>A0A4Y2UEF3</accession>
<evidence type="ECO:0000313" key="2">
    <source>
        <dbReference type="Proteomes" id="UP000499080"/>
    </source>
</evidence>
<dbReference type="Proteomes" id="UP000499080">
    <property type="component" value="Unassembled WGS sequence"/>
</dbReference>
<gene>
    <name evidence="1" type="ORF">AVEN_219736_1</name>
</gene>
<evidence type="ECO:0000313" key="1">
    <source>
        <dbReference type="EMBL" id="GBO11198.1"/>
    </source>
</evidence>
<proteinExistence type="predicted"/>
<keyword evidence="2" id="KW-1185">Reference proteome</keyword>
<comment type="caution">
    <text evidence="1">The sequence shown here is derived from an EMBL/GenBank/DDBJ whole genome shotgun (WGS) entry which is preliminary data.</text>
</comment>